<dbReference type="InterPro" id="IPR006911">
    <property type="entry name" value="ARM-rpt_dom"/>
</dbReference>
<evidence type="ECO:0000313" key="13">
    <source>
        <dbReference type="EMBL" id="CAC5406306.1"/>
    </source>
</evidence>
<keyword evidence="14" id="KW-1185">Reference proteome</keyword>
<dbReference type="AlphaFoldDB" id="A0A6J8DE36"/>
<evidence type="ECO:0000313" key="14">
    <source>
        <dbReference type="Proteomes" id="UP000507470"/>
    </source>
</evidence>
<feature type="compositionally biased region" description="Basic and acidic residues" evidence="10">
    <location>
        <begin position="35"/>
        <end position="68"/>
    </location>
</feature>
<dbReference type="SUPFAM" id="SSF48371">
    <property type="entry name" value="ARM repeat"/>
    <property type="match status" value="1"/>
</dbReference>
<proteinExistence type="inferred from homology"/>
<keyword evidence="5" id="KW-0735">Signal-anchor</keyword>
<feature type="transmembrane region" description="Helical" evidence="11">
    <location>
        <begin position="6"/>
        <end position="27"/>
    </location>
</feature>
<keyword evidence="7" id="KW-0496">Mitochondrion</keyword>
<evidence type="ECO:0000256" key="8">
    <source>
        <dbReference type="ARBA" id="ARBA00023136"/>
    </source>
</evidence>
<keyword evidence="4 11" id="KW-0812">Transmembrane</keyword>
<dbReference type="InterPro" id="IPR016024">
    <property type="entry name" value="ARM-type_fold"/>
</dbReference>
<evidence type="ECO:0000256" key="10">
    <source>
        <dbReference type="SAM" id="MobiDB-lite"/>
    </source>
</evidence>
<evidence type="ECO:0000256" key="1">
    <source>
        <dbReference type="ARBA" id="ARBA00004167"/>
    </source>
</evidence>
<feature type="region of interest" description="Disordered" evidence="10">
    <location>
        <begin position="30"/>
        <end position="79"/>
    </location>
</feature>
<name>A0A6J8DE36_MYTCO</name>
<comment type="subcellular location">
    <subcellularLocation>
        <location evidence="1">Membrane</location>
        <topology evidence="1">Single-pass membrane protein</topology>
    </subcellularLocation>
    <subcellularLocation>
        <location evidence="2">Mitochondrion membrane</location>
    </subcellularLocation>
</comment>
<gene>
    <name evidence="13" type="ORF">MCOR_39894</name>
</gene>
<dbReference type="Proteomes" id="UP000507470">
    <property type="component" value="Unassembled WGS sequence"/>
</dbReference>
<keyword evidence="6 11" id="KW-1133">Transmembrane helix</keyword>
<evidence type="ECO:0000256" key="4">
    <source>
        <dbReference type="ARBA" id="ARBA00022692"/>
    </source>
</evidence>
<dbReference type="Gene3D" id="1.25.10.10">
    <property type="entry name" value="Leucine-rich Repeat Variant"/>
    <property type="match status" value="1"/>
</dbReference>
<dbReference type="SMART" id="SM00185">
    <property type="entry name" value="ARM"/>
    <property type="match status" value="2"/>
</dbReference>
<protein>
    <recommendedName>
        <fullName evidence="12">Armadillo repeat-containing domain-containing protein</fullName>
    </recommendedName>
</protein>
<dbReference type="PANTHER" id="PTHR15712:SF23">
    <property type="entry name" value="ARMADILLO REPEAT CONTAINING 10"/>
    <property type="match status" value="1"/>
</dbReference>
<evidence type="ECO:0000259" key="12">
    <source>
        <dbReference type="Pfam" id="PF04826"/>
    </source>
</evidence>
<feature type="region of interest" description="Disordered" evidence="10">
    <location>
        <begin position="196"/>
        <end position="233"/>
    </location>
</feature>
<dbReference type="OrthoDB" id="10017790at2759"/>
<feature type="region of interest" description="Disordered" evidence="10">
    <location>
        <begin position="84"/>
        <end position="103"/>
    </location>
</feature>
<dbReference type="Pfam" id="PF04826">
    <property type="entry name" value="Arm_2"/>
    <property type="match status" value="1"/>
</dbReference>
<organism evidence="13 14">
    <name type="scientific">Mytilus coruscus</name>
    <name type="common">Sea mussel</name>
    <dbReference type="NCBI Taxonomy" id="42192"/>
    <lineage>
        <taxon>Eukaryota</taxon>
        <taxon>Metazoa</taxon>
        <taxon>Spiralia</taxon>
        <taxon>Lophotrochozoa</taxon>
        <taxon>Mollusca</taxon>
        <taxon>Bivalvia</taxon>
        <taxon>Autobranchia</taxon>
        <taxon>Pteriomorphia</taxon>
        <taxon>Mytilida</taxon>
        <taxon>Mytiloidea</taxon>
        <taxon>Mytilidae</taxon>
        <taxon>Mytilinae</taxon>
        <taxon>Mytilus</taxon>
    </lineage>
</organism>
<dbReference type="PANTHER" id="PTHR15712">
    <property type="entry name" value="ARMADILLO REPEAT CONTAINING PROTEIN"/>
    <property type="match status" value="1"/>
</dbReference>
<dbReference type="GO" id="GO:0031966">
    <property type="term" value="C:mitochondrial membrane"/>
    <property type="evidence" value="ECO:0007669"/>
    <property type="project" value="UniProtKB-SubCell"/>
</dbReference>
<feature type="region of interest" description="Disordered" evidence="10">
    <location>
        <begin position="120"/>
        <end position="157"/>
    </location>
</feature>
<comment type="similarity">
    <text evidence="3">Belongs to the eutherian X-chromosome-specific Armcx family.</text>
</comment>
<dbReference type="EMBL" id="CACVKT020007202">
    <property type="protein sequence ID" value="CAC5406306.1"/>
    <property type="molecule type" value="Genomic_DNA"/>
</dbReference>
<evidence type="ECO:0000256" key="3">
    <source>
        <dbReference type="ARBA" id="ARBA00010553"/>
    </source>
</evidence>
<evidence type="ECO:0000256" key="6">
    <source>
        <dbReference type="ARBA" id="ARBA00022989"/>
    </source>
</evidence>
<feature type="domain" description="Armadillo repeat-containing" evidence="12">
    <location>
        <begin position="261"/>
        <end position="462"/>
    </location>
</feature>
<evidence type="ECO:0000256" key="5">
    <source>
        <dbReference type="ARBA" id="ARBA00022968"/>
    </source>
</evidence>
<dbReference type="InterPro" id="IPR000225">
    <property type="entry name" value="Armadillo"/>
</dbReference>
<feature type="compositionally biased region" description="Basic and acidic residues" evidence="10">
    <location>
        <begin position="89"/>
        <end position="103"/>
    </location>
</feature>
<feature type="compositionally biased region" description="Basic and acidic residues" evidence="10">
    <location>
        <begin position="207"/>
        <end position="224"/>
    </location>
</feature>
<keyword evidence="8 11" id="KW-0472">Membrane</keyword>
<accession>A0A6J8DE36</accession>
<evidence type="ECO:0000256" key="9">
    <source>
        <dbReference type="PROSITE-ProRule" id="PRU00259"/>
    </source>
</evidence>
<feature type="repeat" description="ARM" evidence="9">
    <location>
        <begin position="299"/>
        <end position="342"/>
    </location>
</feature>
<reference evidence="13 14" key="1">
    <citation type="submission" date="2020-06" db="EMBL/GenBank/DDBJ databases">
        <authorList>
            <person name="Li R."/>
            <person name="Bekaert M."/>
        </authorList>
    </citation>
    <scope>NUCLEOTIDE SEQUENCE [LARGE SCALE GENOMIC DNA]</scope>
    <source>
        <strain evidence="14">wild</strain>
    </source>
</reference>
<feature type="compositionally biased region" description="Polar residues" evidence="10">
    <location>
        <begin position="196"/>
        <end position="206"/>
    </location>
</feature>
<dbReference type="InterPro" id="IPR051303">
    <property type="entry name" value="Armcx_regulator"/>
</dbReference>
<dbReference type="InterPro" id="IPR011989">
    <property type="entry name" value="ARM-like"/>
</dbReference>
<evidence type="ECO:0000256" key="2">
    <source>
        <dbReference type="ARBA" id="ARBA00004325"/>
    </source>
</evidence>
<evidence type="ECO:0000256" key="7">
    <source>
        <dbReference type="ARBA" id="ARBA00023128"/>
    </source>
</evidence>
<dbReference type="PROSITE" id="PS50176">
    <property type="entry name" value="ARM_REPEAT"/>
    <property type="match status" value="1"/>
</dbReference>
<feature type="compositionally biased region" description="Basic and acidic residues" evidence="10">
    <location>
        <begin position="134"/>
        <end position="157"/>
    </location>
</feature>
<sequence length="520" mass="57722">MVSTSARVLLAGTVFAISAILTLRYIMKKTRKKTEKSQDKNNDEDDTLRKLPNRESEHDDHTHKEIHIHGKRKHPNEEFINMDVQSPKKPHEMPKSTPIAKDDSENLEFFRKELQKFLSEGVENTDKNTNQNAEGKDGTLKEESGTRKDENTKKLVKPEVKNGLEGYKEVFSGEIIEPKSSQTLSSTPKIVISGSELQITNQNGSTPDERKINASGKSSEEKEGTGLGDDQSYTRFSEEEITDALLVSQTSPGILSGSNAEVLSSLLTHPDPKLQETALNGINRCSTFTRNQNLFREHGCLSRLSNLLYQQRMSRSANPKLVTSVANAITNLSSNEENHKKLEDCVSTLVDLTLEDETGESVCLSSLKALTNLSITSQHHGHYTRVVQRLYDLVDTGAASIKLQAAKVLVNLSCNPELVPHMLAAKAPVCLIELLKQGTEEELMLRWTTLLANILTTAKEQKLTSASLPADDKAPSPETMYTALYGVSSGQLKSKVYLLSRHKNENISHQASKIYQVITK</sequence>
<evidence type="ECO:0000256" key="11">
    <source>
        <dbReference type="SAM" id="Phobius"/>
    </source>
</evidence>